<evidence type="ECO:0000313" key="2">
    <source>
        <dbReference type="Proteomes" id="UP000033497"/>
    </source>
</evidence>
<dbReference type="SUPFAM" id="SSF52091">
    <property type="entry name" value="SpoIIaa-like"/>
    <property type="match status" value="1"/>
</dbReference>
<comment type="caution">
    <text evidence="1">The sequence shown here is derived from an EMBL/GenBank/DDBJ whole genome shotgun (WGS) entry which is preliminary data.</text>
</comment>
<gene>
    <name evidence="1" type="ORF">MB09_01420</name>
</gene>
<keyword evidence="2" id="KW-1185">Reference proteome</keyword>
<accession>A0ABR5DM71</accession>
<dbReference type="Proteomes" id="UP000033497">
    <property type="component" value="Unassembled WGS sequence"/>
</dbReference>
<dbReference type="Pfam" id="PF11964">
    <property type="entry name" value="SpoIIAA-like"/>
    <property type="match status" value="1"/>
</dbReference>
<sequence>MLSSFSLADNIIGFIIDGPYTEDSIDKVQNEILDRLEVFSSVSFYIEDTSNAEISLKAVLKSIPFKVKTGNRFDKVAVVTDRKWLQLFSSIERLFVNAEIRLYSTQQRLEAIQWISH</sequence>
<dbReference type="Gene3D" id="3.40.50.10600">
    <property type="entry name" value="SpoIIaa-like domains"/>
    <property type="match status" value="1"/>
</dbReference>
<dbReference type="InterPro" id="IPR038396">
    <property type="entry name" value="SpoIIAA-like_sf"/>
</dbReference>
<proteinExistence type="predicted"/>
<dbReference type="EMBL" id="JSVU01000001">
    <property type="protein sequence ID" value="KJJ39858.1"/>
    <property type="molecule type" value="Genomic_DNA"/>
</dbReference>
<dbReference type="InterPro" id="IPR036513">
    <property type="entry name" value="STAS_dom_sf"/>
</dbReference>
<reference evidence="1 2" key="1">
    <citation type="submission" date="2014-10" db="EMBL/GenBank/DDBJ databases">
        <title>Genome sequencing of Vitellibacter vladivostokensis KMM 3516.</title>
        <authorList>
            <person name="Thevarajoo S."/>
            <person name="Selvaratnam C."/>
            <person name="Goh K.M."/>
            <person name="Chong C.S."/>
        </authorList>
    </citation>
    <scope>NUCLEOTIDE SEQUENCE [LARGE SCALE GENOMIC DNA]</scope>
    <source>
        <strain evidence="1 2">KMM 3516</strain>
    </source>
</reference>
<organism evidence="1 2">
    <name type="scientific">Aequorivita vladivostokensis</name>
    <dbReference type="NCBI Taxonomy" id="171194"/>
    <lineage>
        <taxon>Bacteria</taxon>
        <taxon>Pseudomonadati</taxon>
        <taxon>Bacteroidota</taxon>
        <taxon>Flavobacteriia</taxon>
        <taxon>Flavobacteriales</taxon>
        <taxon>Flavobacteriaceae</taxon>
        <taxon>Aequorivita</taxon>
    </lineage>
</organism>
<name>A0ABR5DM71_9FLAO</name>
<evidence type="ECO:0008006" key="3">
    <source>
        <dbReference type="Google" id="ProtNLM"/>
    </source>
</evidence>
<dbReference type="InterPro" id="IPR021866">
    <property type="entry name" value="SpoIIAA-like"/>
</dbReference>
<dbReference type="RefSeq" id="WP_045079068.1">
    <property type="nucleotide sequence ID" value="NZ_JSVU01000001.1"/>
</dbReference>
<protein>
    <recommendedName>
        <fullName evidence="3">STAS/SEC14 domain-containing protein</fullName>
    </recommendedName>
</protein>
<evidence type="ECO:0000313" key="1">
    <source>
        <dbReference type="EMBL" id="KJJ39858.1"/>
    </source>
</evidence>